<dbReference type="Proteomes" id="UP000186817">
    <property type="component" value="Unassembled WGS sequence"/>
</dbReference>
<organism evidence="1 2">
    <name type="scientific">Symbiodinium microadriaticum</name>
    <name type="common">Dinoflagellate</name>
    <name type="synonym">Zooxanthella microadriatica</name>
    <dbReference type="NCBI Taxonomy" id="2951"/>
    <lineage>
        <taxon>Eukaryota</taxon>
        <taxon>Sar</taxon>
        <taxon>Alveolata</taxon>
        <taxon>Dinophyceae</taxon>
        <taxon>Suessiales</taxon>
        <taxon>Symbiodiniaceae</taxon>
        <taxon>Symbiodinium</taxon>
    </lineage>
</organism>
<keyword evidence="2" id="KW-1185">Reference proteome</keyword>
<sequence>MRSILNPINSHTQSASFVRPGLAACPAYAWAALAFGRVQSHLFIAKASAMVPPEAGSIRIHEVKHAANEDEILKAWVRDHKGSATLHSVISRSFCGPTHRHFLCGKGSRFACAEKSLWLRM</sequence>
<protein>
    <submittedName>
        <fullName evidence="1">Uncharacterized protein</fullName>
    </submittedName>
</protein>
<accession>A0A1Q9EYQ5</accession>
<gene>
    <name evidence="1" type="ORF">AK812_SmicGene3613</name>
</gene>
<comment type="caution">
    <text evidence="1">The sequence shown here is derived from an EMBL/GenBank/DDBJ whole genome shotgun (WGS) entry which is preliminary data.</text>
</comment>
<name>A0A1Q9EYQ5_SYMMI</name>
<evidence type="ECO:0000313" key="2">
    <source>
        <dbReference type="Proteomes" id="UP000186817"/>
    </source>
</evidence>
<proteinExistence type="predicted"/>
<dbReference type="AlphaFoldDB" id="A0A1Q9EYQ5"/>
<dbReference type="EMBL" id="LSRX01000042">
    <property type="protein sequence ID" value="OLQ12531.1"/>
    <property type="molecule type" value="Genomic_DNA"/>
</dbReference>
<evidence type="ECO:0000313" key="1">
    <source>
        <dbReference type="EMBL" id="OLQ12531.1"/>
    </source>
</evidence>
<reference evidence="1 2" key="1">
    <citation type="submission" date="2016-02" db="EMBL/GenBank/DDBJ databases">
        <title>Genome analysis of coral dinoflagellate symbionts highlights evolutionary adaptations to a symbiotic lifestyle.</title>
        <authorList>
            <person name="Aranda M."/>
            <person name="Li Y."/>
            <person name="Liew Y.J."/>
            <person name="Baumgarten S."/>
            <person name="Simakov O."/>
            <person name="Wilson M."/>
            <person name="Piel J."/>
            <person name="Ashoor H."/>
            <person name="Bougouffa S."/>
            <person name="Bajic V.B."/>
            <person name="Ryu T."/>
            <person name="Ravasi T."/>
            <person name="Bayer T."/>
            <person name="Micklem G."/>
            <person name="Kim H."/>
            <person name="Bhak J."/>
            <person name="Lajeunesse T.C."/>
            <person name="Voolstra C.R."/>
        </authorList>
    </citation>
    <scope>NUCLEOTIDE SEQUENCE [LARGE SCALE GENOMIC DNA]</scope>
    <source>
        <strain evidence="1 2">CCMP2467</strain>
    </source>
</reference>